<keyword evidence="2" id="KW-0812">Transmembrane</keyword>
<evidence type="ECO:0000256" key="1">
    <source>
        <dbReference type="ARBA" id="ARBA00004141"/>
    </source>
</evidence>
<dbReference type="EMBL" id="JAGGNH010000005">
    <property type="protein sequence ID" value="KAJ0972754.1"/>
    <property type="molecule type" value="Genomic_DNA"/>
</dbReference>
<comment type="caution">
    <text evidence="6">The sequence shown here is derived from an EMBL/GenBank/DDBJ whole genome shotgun (WGS) entry which is preliminary data.</text>
</comment>
<keyword evidence="7" id="KW-1185">Reference proteome</keyword>
<reference evidence="6" key="1">
    <citation type="submission" date="2021-03" db="EMBL/GenBank/DDBJ databases">
        <authorList>
            <person name="Li Z."/>
            <person name="Yang C."/>
        </authorList>
    </citation>
    <scope>NUCLEOTIDE SEQUENCE</scope>
    <source>
        <strain evidence="6">Dzin_1.0</strain>
        <tissue evidence="6">Leaf</tissue>
    </source>
</reference>
<keyword evidence="4" id="KW-0472">Membrane</keyword>
<dbReference type="InterPro" id="IPR011527">
    <property type="entry name" value="ABC1_TM_dom"/>
</dbReference>
<evidence type="ECO:0000256" key="2">
    <source>
        <dbReference type="ARBA" id="ARBA00022692"/>
    </source>
</evidence>
<dbReference type="GO" id="GO:0140359">
    <property type="term" value="F:ABC-type transporter activity"/>
    <property type="evidence" value="ECO:0007669"/>
    <property type="project" value="InterPro"/>
</dbReference>
<dbReference type="OrthoDB" id="1719330at2759"/>
<dbReference type="Pfam" id="PF00664">
    <property type="entry name" value="ABC_membrane"/>
    <property type="match status" value="1"/>
</dbReference>
<dbReference type="PANTHER" id="PTHR24222">
    <property type="entry name" value="ABC TRANSPORTER B FAMILY"/>
    <property type="match status" value="1"/>
</dbReference>
<evidence type="ECO:0000313" key="7">
    <source>
        <dbReference type="Proteomes" id="UP001085076"/>
    </source>
</evidence>
<protein>
    <recommendedName>
        <fullName evidence="5">ABC transmembrane type-1 domain-containing protein</fullName>
    </recommendedName>
</protein>
<keyword evidence="3" id="KW-1133">Transmembrane helix</keyword>
<dbReference type="SUPFAM" id="SSF90123">
    <property type="entry name" value="ABC transporter transmembrane region"/>
    <property type="match status" value="1"/>
</dbReference>
<dbReference type="InterPro" id="IPR036640">
    <property type="entry name" value="ABC1_TM_sf"/>
</dbReference>
<sequence length="242" mass="26494">MGRGDDEYHCSYNNWLLLPCKQGVIESTTDRSTPLSETCLKPSVITYTTLIDGCLKIKNFARTFDLLNTICSLLRHCKNQLSISTMSSIRTVESFTRETHSVNKYSSSLRGAYNAAFQEGLAAGLSFNTATCVGVCGYGLGIAYGSKLPLNNNYSGRDIITVIFATLTGSLSLGQASNCLGSFAARQAVVFKKFEAINRKICIDAYVTTRKKLNDIQGNIDFRKQIGLVNSEHKAYCSIGDT</sequence>
<evidence type="ECO:0000259" key="5">
    <source>
        <dbReference type="PROSITE" id="PS50929"/>
    </source>
</evidence>
<feature type="domain" description="ABC transmembrane type-1" evidence="5">
    <location>
        <begin position="86"/>
        <end position="185"/>
    </location>
</feature>
<evidence type="ECO:0000256" key="3">
    <source>
        <dbReference type="ARBA" id="ARBA00022989"/>
    </source>
</evidence>
<dbReference type="Proteomes" id="UP001085076">
    <property type="component" value="Miscellaneous, Linkage group lg05"/>
</dbReference>
<organism evidence="6 7">
    <name type="scientific">Dioscorea zingiberensis</name>
    <dbReference type="NCBI Taxonomy" id="325984"/>
    <lineage>
        <taxon>Eukaryota</taxon>
        <taxon>Viridiplantae</taxon>
        <taxon>Streptophyta</taxon>
        <taxon>Embryophyta</taxon>
        <taxon>Tracheophyta</taxon>
        <taxon>Spermatophyta</taxon>
        <taxon>Magnoliopsida</taxon>
        <taxon>Liliopsida</taxon>
        <taxon>Dioscoreales</taxon>
        <taxon>Dioscoreaceae</taxon>
        <taxon>Dioscorea</taxon>
    </lineage>
</organism>
<reference evidence="6" key="2">
    <citation type="journal article" date="2022" name="Hortic Res">
        <title>The genome of Dioscorea zingiberensis sheds light on the biosynthesis, origin and evolution of the medicinally important diosgenin saponins.</title>
        <authorList>
            <person name="Li Y."/>
            <person name="Tan C."/>
            <person name="Li Z."/>
            <person name="Guo J."/>
            <person name="Li S."/>
            <person name="Chen X."/>
            <person name="Wang C."/>
            <person name="Dai X."/>
            <person name="Yang H."/>
            <person name="Song W."/>
            <person name="Hou L."/>
            <person name="Xu J."/>
            <person name="Tong Z."/>
            <person name="Xu A."/>
            <person name="Yuan X."/>
            <person name="Wang W."/>
            <person name="Yang Q."/>
            <person name="Chen L."/>
            <person name="Sun Z."/>
            <person name="Wang K."/>
            <person name="Pan B."/>
            <person name="Chen J."/>
            <person name="Bao Y."/>
            <person name="Liu F."/>
            <person name="Qi X."/>
            <person name="Gang D.R."/>
            <person name="Wen J."/>
            <person name="Li J."/>
        </authorList>
    </citation>
    <scope>NUCLEOTIDE SEQUENCE</scope>
    <source>
        <strain evidence="6">Dzin_1.0</strain>
    </source>
</reference>
<dbReference type="PANTHER" id="PTHR24222:SF63">
    <property type="entry name" value="ATP BINDING CASSETTE SUBFAMILY B"/>
    <property type="match status" value="1"/>
</dbReference>
<proteinExistence type="predicted"/>
<evidence type="ECO:0000256" key="4">
    <source>
        <dbReference type="ARBA" id="ARBA00023136"/>
    </source>
</evidence>
<dbReference type="PROSITE" id="PS50929">
    <property type="entry name" value="ABC_TM1F"/>
    <property type="match status" value="1"/>
</dbReference>
<dbReference type="InterPro" id="IPR039421">
    <property type="entry name" value="Type_1_exporter"/>
</dbReference>
<dbReference type="Gene3D" id="1.20.1560.10">
    <property type="entry name" value="ABC transporter type 1, transmembrane domain"/>
    <property type="match status" value="1"/>
</dbReference>
<name>A0A9D5HDP6_9LILI</name>
<accession>A0A9D5HDP6</accession>
<evidence type="ECO:0000313" key="6">
    <source>
        <dbReference type="EMBL" id="KAJ0972754.1"/>
    </source>
</evidence>
<dbReference type="AlphaFoldDB" id="A0A9D5HDP6"/>
<dbReference type="GO" id="GO:0005524">
    <property type="term" value="F:ATP binding"/>
    <property type="evidence" value="ECO:0007669"/>
    <property type="project" value="InterPro"/>
</dbReference>
<gene>
    <name evidence="6" type="ORF">J5N97_020713</name>
</gene>
<comment type="subcellular location">
    <subcellularLocation>
        <location evidence="1">Membrane</location>
        <topology evidence="1">Multi-pass membrane protein</topology>
    </subcellularLocation>
</comment>
<dbReference type="GO" id="GO:0005886">
    <property type="term" value="C:plasma membrane"/>
    <property type="evidence" value="ECO:0007669"/>
    <property type="project" value="TreeGrafter"/>
</dbReference>